<accession>A0A8E5HWZ9</accession>
<proteinExistence type="predicted"/>
<dbReference type="OrthoDB" id="3485856at2759"/>
<keyword evidence="3" id="KW-1185">Reference proteome</keyword>
<dbReference type="GeneID" id="66067802"/>
<evidence type="ECO:0000313" key="3">
    <source>
        <dbReference type="Proteomes" id="UP000027002"/>
    </source>
</evidence>
<dbReference type="EMBL" id="CP072757">
    <property type="protein sequence ID" value="QUC22784.1"/>
    <property type="molecule type" value="Genomic_DNA"/>
</dbReference>
<organism evidence="2 3">
    <name type="scientific">Ustilaginoidea virens</name>
    <name type="common">Rice false smut fungus</name>
    <name type="synonym">Villosiclava virens</name>
    <dbReference type="NCBI Taxonomy" id="1159556"/>
    <lineage>
        <taxon>Eukaryota</taxon>
        <taxon>Fungi</taxon>
        <taxon>Dikarya</taxon>
        <taxon>Ascomycota</taxon>
        <taxon>Pezizomycotina</taxon>
        <taxon>Sordariomycetes</taxon>
        <taxon>Hypocreomycetidae</taxon>
        <taxon>Hypocreales</taxon>
        <taxon>Clavicipitaceae</taxon>
        <taxon>Ustilaginoidea</taxon>
    </lineage>
</organism>
<sequence length="383" mass="43066">MTGRETTCGSDDMQHHLIDRDFPGTKALAHQGHLPLTPPATAERSRHNTDSSNASALIRLLEARKSQNQADHATTWLQVPVDQESYETNREKISQIFRRFDYDPNRGLLQLRMPSTIHDFFASTLGHDLMAQLKELGNKDGQAAAFASKIRLAAGSKVILAEGDSESFKDIQRSPDMQLRHIHAEYPGVVIEVSYSQDGKKLRKLAQDYILYSNGDIKAVIGIDISYRSKEAFVSLWRPKITYVEDEDIKDLAPDEVISYEMFRSPDGRACNDEKNLNLTLGDFATNALSAVDYESIPIHVSFKNLFDILEESDELGRAEGANVAERRAKSQGAMRKRRLSSSSAEQLCSEDEETYAHLEQAVLDRAERDDGDYQGRAMKRRG</sequence>
<dbReference type="KEGG" id="uvi:66067802"/>
<name>A0A8E5HWZ9_USTVR</name>
<gene>
    <name evidence="2" type="ORF">UV8b_07025</name>
</gene>
<feature type="region of interest" description="Disordered" evidence="1">
    <location>
        <begin position="327"/>
        <end position="383"/>
    </location>
</feature>
<reference evidence="2" key="1">
    <citation type="submission" date="2020-03" db="EMBL/GenBank/DDBJ databases">
        <title>A mixture of massive structural variations and highly conserved coding sequences in Ustilaginoidea virens genome.</title>
        <authorList>
            <person name="Zhang K."/>
            <person name="Zhao Z."/>
            <person name="Zhang Z."/>
            <person name="Li Y."/>
            <person name="Hsiang T."/>
            <person name="Sun W."/>
        </authorList>
    </citation>
    <scope>NUCLEOTIDE SEQUENCE</scope>
    <source>
        <strain evidence="2">UV-8b</strain>
    </source>
</reference>
<evidence type="ECO:0000256" key="1">
    <source>
        <dbReference type="SAM" id="MobiDB-lite"/>
    </source>
</evidence>
<evidence type="ECO:0000313" key="2">
    <source>
        <dbReference type="EMBL" id="QUC22784.1"/>
    </source>
</evidence>
<dbReference type="RefSeq" id="XP_043000457.1">
    <property type="nucleotide sequence ID" value="XM_043144522.1"/>
</dbReference>
<dbReference type="Proteomes" id="UP000027002">
    <property type="component" value="Chromosome 5"/>
</dbReference>
<protein>
    <submittedName>
        <fullName evidence="2">Uncharacterized protein</fullName>
    </submittedName>
</protein>
<dbReference type="AlphaFoldDB" id="A0A8E5HWZ9"/>
<feature type="region of interest" description="Disordered" evidence="1">
    <location>
        <begin position="28"/>
        <end position="52"/>
    </location>
</feature>
<feature type="compositionally biased region" description="Basic and acidic residues" evidence="1">
    <location>
        <begin position="363"/>
        <end position="374"/>
    </location>
</feature>